<gene>
    <name evidence="3" type="ORF">RRG08_054851</name>
</gene>
<evidence type="ECO:0000313" key="4">
    <source>
        <dbReference type="Proteomes" id="UP001283361"/>
    </source>
</evidence>
<accession>A0AAE1A795</accession>
<dbReference type="PROSITE" id="PS50878">
    <property type="entry name" value="RT_POL"/>
    <property type="match status" value="1"/>
</dbReference>
<evidence type="ECO:0008006" key="5">
    <source>
        <dbReference type="Google" id="ProtNLM"/>
    </source>
</evidence>
<name>A0AAE1A795_9GAST</name>
<sequence length="644" mass="73120">MIGWGRGRAQNASSTVNLIELSEDLYRFSRRLRLAEFFYDEDDEETDNTAHSQLPPPAFLRKPSSFTPDTGRDLALDTFIKGVSSEIMLERQRNIFSNLRNEEKEALRELRDNDKITVKPADKGGAVVVMDTTDYIGECTRQLDNTTYYRILTSDPTNSYNKKIQEAIDKGIEEKEISSEIGKALLVPHPTPGRFYILPKVHKEGNPGRPIIGGNGCPTEIISQFVDYHMKDLVSQLPSYVQDDMDFLRKIHDINKTGPLPPDTLLCTMDVSALYTNIPHEEGTDACRIALEEGRDQGTKPSPSFICTLIQLILTLNFFTFHDNTYLQTHGTAMGTCMAPTYANIFMGAIERRLLGSFPDKPLVWLRYIDDIFLIWTHGRAKLEAFIQHANTFHPTIKFTSNISPIHVPFLDVMVTLLDNYIHTDLYSKPTDTFNYLHWSSCHPQHTRRSIPYSLAFRLIDVKAIPTLPMAAFRRPKNLRDSLVHSSASRRDIVGSGPCNISRCMTCTSITSSTTFTSTITRKSYNILHSLSCHSHNVIYLITCNLCNKQYVGLTSQTLRKRFNTHRFNINNDRGDAVAKHFNLPGHTISHAKITPIDQLLTTDMIGLQNKETFWIHTLQTLEPQGININDQATFPITQIHKHT</sequence>
<dbReference type="Proteomes" id="UP001283361">
    <property type="component" value="Unassembled WGS sequence"/>
</dbReference>
<dbReference type="EMBL" id="JAWDGP010002623">
    <property type="protein sequence ID" value="KAK3781512.1"/>
    <property type="molecule type" value="Genomic_DNA"/>
</dbReference>
<dbReference type="Pfam" id="PF00078">
    <property type="entry name" value="RVT_1"/>
    <property type="match status" value="1"/>
</dbReference>
<keyword evidence="4" id="KW-1185">Reference proteome</keyword>
<organism evidence="3 4">
    <name type="scientific">Elysia crispata</name>
    <name type="common">lettuce slug</name>
    <dbReference type="NCBI Taxonomy" id="231223"/>
    <lineage>
        <taxon>Eukaryota</taxon>
        <taxon>Metazoa</taxon>
        <taxon>Spiralia</taxon>
        <taxon>Lophotrochozoa</taxon>
        <taxon>Mollusca</taxon>
        <taxon>Gastropoda</taxon>
        <taxon>Heterobranchia</taxon>
        <taxon>Euthyneura</taxon>
        <taxon>Panpulmonata</taxon>
        <taxon>Sacoglossa</taxon>
        <taxon>Placobranchoidea</taxon>
        <taxon>Plakobranchidae</taxon>
        <taxon>Elysia</taxon>
    </lineage>
</organism>
<dbReference type="CDD" id="cd10442">
    <property type="entry name" value="GIY-YIG_PLEs"/>
    <property type="match status" value="1"/>
</dbReference>
<protein>
    <recommendedName>
        <fullName evidence="5">Reverse transcriptase domain-containing protein</fullName>
    </recommendedName>
</protein>
<evidence type="ECO:0000259" key="2">
    <source>
        <dbReference type="PROSITE" id="PS50878"/>
    </source>
</evidence>
<evidence type="ECO:0000313" key="3">
    <source>
        <dbReference type="EMBL" id="KAK3781512.1"/>
    </source>
</evidence>
<feature type="domain" description="GIY-YIG" evidence="1">
    <location>
        <begin position="535"/>
        <end position="625"/>
    </location>
</feature>
<evidence type="ECO:0000259" key="1">
    <source>
        <dbReference type="PROSITE" id="PS50164"/>
    </source>
</evidence>
<dbReference type="Pfam" id="PF01541">
    <property type="entry name" value="GIY-YIG"/>
    <property type="match status" value="1"/>
</dbReference>
<dbReference type="PANTHER" id="PTHR21301">
    <property type="entry name" value="REVERSE TRANSCRIPTASE"/>
    <property type="match status" value="1"/>
</dbReference>
<dbReference type="PROSITE" id="PS50164">
    <property type="entry name" value="GIY_YIG"/>
    <property type="match status" value="1"/>
</dbReference>
<dbReference type="InterPro" id="IPR035901">
    <property type="entry name" value="GIY-YIG_endonuc_sf"/>
</dbReference>
<dbReference type="InterPro" id="IPR000305">
    <property type="entry name" value="GIY-YIG_endonuc"/>
</dbReference>
<dbReference type="AlphaFoldDB" id="A0AAE1A795"/>
<reference evidence="3" key="1">
    <citation type="journal article" date="2023" name="G3 (Bethesda)">
        <title>A reference genome for the long-term kleptoplast-retaining sea slug Elysia crispata morphotype clarki.</title>
        <authorList>
            <person name="Eastman K.E."/>
            <person name="Pendleton A.L."/>
            <person name="Shaikh M.A."/>
            <person name="Suttiyut T."/>
            <person name="Ogas R."/>
            <person name="Tomko P."/>
            <person name="Gavelis G."/>
            <person name="Widhalm J.R."/>
            <person name="Wisecaver J.H."/>
        </authorList>
    </citation>
    <scope>NUCLEOTIDE SEQUENCE</scope>
    <source>
        <strain evidence="3">ECLA1</strain>
    </source>
</reference>
<dbReference type="SUPFAM" id="SSF82771">
    <property type="entry name" value="GIY-YIG endonuclease"/>
    <property type="match status" value="1"/>
</dbReference>
<feature type="domain" description="Reverse transcriptase" evidence="2">
    <location>
        <begin position="179"/>
        <end position="441"/>
    </location>
</feature>
<dbReference type="PANTHER" id="PTHR21301:SF10">
    <property type="entry name" value="REVERSE TRANSCRIPTASE DOMAIN-CONTAINING PROTEIN"/>
    <property type="match status" value="1"/>
</dbReference>
<dbReference type="Gene3D" id="3.40.1440.10">
    <property type="entry name" value="GIY-YIG endonuclease"/>
    <property type="match status" value="1"/>
</dbReference>
<comment type="caution">
    <text evidence="3">The sequence shown here is derived from an EMBL/GenBank/DDBJ whole genome shotgun (WGS) entry which is preliminary data.</text>
</comment>
<dbReference type="InterPro" id="IPR000477">
    <property type="entry name" value="RT_dom"/>
</dbReference>
<proteinExistence type="predicted"/>